<comment type="caution">
    <text evidence="1">The sequence shown here is derived from an EMBL/GenBank/DDBJ whole genome shotgun (WGS) entry which is preliminary data.</text>
</comment>
<evidence type="ECO:0000313" key="1">
    <source>
        <dbReference type="EMBL" id="CAG8467933.1"/>
    </source>
</evidence>
<name>A0A9N8W0N0_FUNMO</name>
<dbReference type="AlphaFoldDB" id="A0A9N8W0N0"/>
<gene>
    <name evidence="1" type="ORF">FMOSSE_LOCUS2368</name>
</gene>
<evidence type="ECO:0000313" key="2">
    <source>
        <dbReference type="Proteomes" id="UP000789375"/>
    </source>
</evidence>
<dbReference type="EMBL" id="CAJVPP010000308">
    <property type="protein sequence ID" value="CAG8467933.1"/>
    <property type="molecule type" value="Genomic_DNA"/>
</dbReference>
<sequence>MASWIIQEIITKFACQISGYDHLQNTNAVMESRSLLLTIIMANGDEKMMAVVVKNSTGRRNTFTANMMQLSKLA</sequence>
<keyword evidence="2" id="KW-1185">Reference proteome</keyword>
<proteinExistence type="predicted"/>
<protein>
    <submittedName>
        <fullName evidence="1">2532_t:CDS:1</fullName>
    </submittedName>
</protein>
<organism evidence="1 2">
    <name type="scientific">Funneliformis mosseae</name>
    <name type="common">Endomycorrhizal fungus</name>
    <name type="synonym">Glomus mosseae</name>
    <dbReference type="NCBI Taxonomy" id="27381"/>
    <lineage>
        <taxon>Eukaryota</taxon>
        <taxon>Fungi</taxon>
        <taxon>Fungi incertae sedis</taxon>
        <taxon>Mucoromycota</taxon>
        <taxon>Glomeromycotina</taxon>
        <taxon>Glomeromycetes</taxon>
        <taxon>Glomerales</taxon>
        <taxon>Glomeraceae</taxon>
        <taxon>Funneliformis</taxon>
    </lineage>
</organism>
<accession>A0A9N8W0N0</accession>
<reference evidence="1" key="1">
    <citation type="submission" date="2021-06" db="EMBL/GenBank/DDBJ databases">
        <authorList>
            <person name="Kallberg Y."/>
            <person name="Tangrot J."/>
            <person name="Rosling A."/>
        </authorList>
    </citation>
    <scope>NUCLEOTIDE SEQUENCE</scope>
    <source>
        <strain evidence="1">87-6 pot B 2015</strain>
    </source>
</reference>
<dbReference type="Proteomes" id="UP000789375">
    <property type="component" value="Unassembled WGS sequence"/>
</dbReference>